<evidence type="ECO:0000256" key="5">
    <source>
        <dbReference type="ARBA" id="ARBA00024934"/>
    </source>
</evidence>
<keyword evidence="9" id="KW-0969">Cilium</keyword>
<evidence type="ECO:0000259" key="8">
    <source>
        <dbReference type="Pfam" id="PF00460"/>
    </source>
</evidence>
<feature type="domain" description="Flagellar basal body rod protein N-terminal" evidence="8">
    <location>
        <begin position="12"/>
        <end position="40"/>
    </location>
</feature>
<evidence type="ECO:0000256" key="4">
    <source>
        <dbReference type="ARBA" id="ARBA00023143"/>
    </source>
</evidence>
<organism evidence="9 10">
    <name type="scientific">Nocardioides marmoriginsengisoli</name>
    <dbReference type="NCBI Taxonomy" id="661483"/>
    <lineage>
        <taxon>Bacteria</taxon>
        <taxon>Bacillati</taxon>
        <taxon>Actinomycetota</taxon>
        <taxon>Actinomycetes</taxon>
        <taxon>Propionibacteriales</taxon>
        <taxon>Nocardioidaceae</taxon>
        <taxon>Nocardioides</taxon>
    </lineage>
</organism>
<keyword evidence="10" id="KW-1185">Reference proteome</keyword>
<dbReference type="PANTHER" id="PTHR30435:SF12">
    <property type="entry name" value="FLAGELLAR BASAL BODY ROD PROTEIN FLGB"/>
    <property type="match status" value="1"/>
</dbReference>
<dbReference type="Proteomes" id="UP000267128">
    <property type="component" value="Unassembled WGS sequence"/>
</dbReference>
<comment type="subcellular location">
    <subcellularLocation>
        <location evidence="1 6">Bacterial flagellum basal body</location>
    </subcellularLocation>
</comment>
<evidence type="ECO:0000256" key="2">
    <source>
        <dbReference type="ARBA" id="ARBA00009677"/>
    </source>
</evidence>
<dbReference type="PIRSF" id="PIRSF002889">
    <property type="entry name" value="Rod_FlgB"/>
    <property type="match status" value="1"/>
</dbReference>
<evidence type="ECO:0000256" key="3">
    <source>
        <dbReference type="ARBA" id="ARBA00014376"/>
    </source>
</evidence>
<feature type="compositionally biased region" description="Low complexity" evidence="7">
    <location>
        <begin position="64"/>
        <end position="82"/>
    </location>
</feature>
<dbReference type="AlphaFoldDB" id="A0A3N0CGT0"/>
<evidence type="ECO:0000256" key="1">
    <source>
        <dbReference type="ARBA" id="ARBA00004117"/>
    </source>
</evidence>
<keyword evidence="4 6" id="KW-0975">Bacterial flagellum</keyword>
<dbReference type="GO" id="GO:0071978">
    <property type="term" value="P:bacterial-type flagellum-dependent swarming motility"/>
    <property type="evidence" value="ECO:0007669"/>
    <property type="project" value="TreeGrafter"/>
</dbReference>
<dbReference type="GO" id="GO:0030694">
    <property type="term" value="C:bacterial-type flagellum basal body, rod"/>
    <property type="evidence" value="ECO:0007669"/>
    <property type="project" value="InterPro"/>
</dbReference>
<sequence length="124" mass="13079">MPFAVSDAVSQVLATALDGVSLRQRVIADNIANVDTPGFRATSVDFETQLRAAIDDGAFTAREGAPVDTGATTTPTDTPVGANGNNVDLRKETMGAIQSQFQYQMLTRAVSDRFNLVKTAATGQ</sequence>
<feature type="region of interest" description="Disordered" evidence="7">
    <location>
        <begin position="61"/>
        <end position="83"/>
    </location>
</feature>
<dbReference type="EMBL" id="RJSE01000007">
    <property type="protein sequence ID" value="RNL62662.1"/>
    <property type="molecule type" value="Genomic_DNA"/>
</dbReference>
<dbReference type="PROSITE" id="PS00588">
    <property type="entry name" value="FLAGELLA_BB_ROD"/>
    <property type="match status" value="1"/>
</dbReference>
<dbReference type="OrthoDB" id="9788334at2"/>
<reference evidence="9 10" key="1">
    <citation type="submission" date="2018-11" db="EMBL/GenBank/DDBJ databases">
        <authorList>
            <person name="Li F."/>
        </authorList>
    </citation>
    <scope>NUCLEOTIDE SEQUENCE [LARGE SCALE GENOMIC DNA]</scope>
    <source>
        <strain evidence="9 10">Gsoil 097</strain>
    </source>
</reference>
<gene>
    <name evidence="9" type="primary">flgB</name>
    <name evidence="9" type="ORF">EFK50_12965</name>
</gene>
<proteinExistence type="inferred from homology"/>
<comment type="similarity">
    <text evidence="2 6">Belongs to the flagella basal body rod proteins family.</text>
</comment>
<dbReference type="RefSeq" id="WP_123227958.1">
    <property type="nucleotide sequence ID" value="NZ_RJSE01000007.1"/>
</dbReference>
<name>A0A3N0CGT0_9ACTN</name>
<keyword evidence="9" id="KW-0282">Flagellum</keyword>
<keyword evidence="9" id="KW-0966">Cell projection</keyword>
<evidence type="ECO:0000256" key="6">
    <source>
        <dbReference type="PIRNR" id="PIRNR002889"/>
    </source>
</evidence>
<evidence type="ECO:0000313" key="10">
    <source>
        <dbReference type="Proteomes" id="UP000267128"/>
    </source>
</evidence>
<dbReference type="Pfam" id="PF00460">
    <property type="entry name" value="Flg_bb_rod"/>
    <property type="match status" value="1"/>
</dbReference>
<comment type="subunit">
    <text evidence="6">The basal body constitutes a major portion of the flagellar organelle and consists of a number of rings mounted on a central rod.</text>
</comment>
<evidence type="ECO:0000313" key="9">
    <source>
        <dbReference type="EMBL" id="RNL62662.1"/>
    </source>
</evidence>
<comment type="caution">
    <text evidence="9">The sequence shown here is derived from an EMBL/GenBank/DDBJ whole genome shotgun (WGS) entry which is preliminary data.</text>
</comment>
<dbReference type="InterPro" id="IPR019776">
    <property type="entry name" value="Flagellar_basal_body_rod_CS"/>
</dbReference>
<comment type="function">
    <text evidence="5 6">Structural component of flagellum, the bacterial motility apparatus. Part of the rod structure of flagellar basal body.</text>
</comment>
<dbReference type="PANTHER" id="PTHR30435">
    <property type="entry name" value="FLAGELLAR PROTEIN"/>
    <property type="match status" value="1"/>
</dbReference>
<dbReference type="InterPro" id="IPR001444">
    <property type="entry name" value="Flag_bb_rod_N"/>
</dbReference>
<protein>
    <recommendedName>
        <fullName evidence="3 6">Flagellar basal body rod protein FlgB</fullName>
    </recommendedName>
</protein>
<dbReference type="NCBIfam" id="TIGR01396">
    <property type="entry name" value="FlgB"/>
    <property type="match status" value="1"/>
</dbReference>
<dbReference type="InterPro" id="IPR006300">
    <property type="entry name" value="FlgB"/>
</dbReference>
<accession>A0A3N0CGT0</accession>
<evidence type="ECO:0000256" key="7">
    <source>
        <dbReference type="SAM" id="MobiDB-lite"/>
    </source>
</evidence>